<dbReference type="PANTHER" id="PTHR12526:SF637">
    <property type="entry name" value="GLYCOSYLTRANSFERASE EPSF-RELATED"/>
    <property type="match status" value="1"/>
</dbReference>
<evidence type="ECO:0000313" key="3">
    <source>
        <dbReference type="Proteomes" id="UP001209755"/>
    </source>
</evidence>
<dbReference type="Proteomes" id="UP001209755">
    <property type="component" value="Unassembled WGS sequence"/>
</dbReference>
<evidence type="ECO:0000313" key="2">
    <source>
        <dbReference type="EMBL" id="MCW2308629.1"/>
    </source>
</evidence>
<reference evidence="3" key="1">
    <citation type="submission" date="2023-07" db="EMBL/GenBank/DDBJ databases">
        <title>Genome sequencing of Purple Non-Sulfur Bacteria from various extreme environments.</title>
        <authorList>
            <person name="Mayer M."/>
        </authorList>
    </citation>
    <scope>NUCLEOTIDE SEQUENCE [LARGE SCALE GENOMIC DNA]</scope>
    <source>
        <strain evidence="3">DSM 17935</strain>
    </source>
</reference>
<dbReference type="InterPro" id="IPR001296">
    <property type="entry name" value="Glyco_trans_1"/>
</dbReference>
<dbReference type="CDD" id="cd03801">
    <property type="entry name" value="GT4_PimA-like"/>
    <property type="match status" value="1"/>
</dbReference>
<gene>
    <name evidence="2" type="ORF">M2319_002975</name>
</gene>
<dbReference type="PANTHER" id="PTHR12526">
    <property type="entry name" value="GLYCOSYLTRANSFERASE"/>
    <property type="match status" value="1"/>
</dbReference>
<dbReference type="Gene3D" id="3.40.50.2000">
    <property type="entry name" value="Glycogen Phosphorylase B"/>
    <property type="match status" value="1"/>
</dbReference>
<organism evidence="2 3">
    <name type="scientific">Rhodobium gokarnense</name>
    <dbReference type="NCBI Taxonomy" id="364296"/>
    <lineage>
        <taxon>Bacteria</taxon>
        <taxon>Pseudomonadati</taxon>
        <taxon>Pseudomonadota</taxon>
        <taxon>Alphaproteobacteria</taxon>
        <taxon>Hyphomicrobiales</taxon>
        <taxon>Rhodobiaceae</taxon>
        <taxon>Rhodobium</taxon>
    </lineage>
</organism>
<dbReference type="Pfam" id="PF00534">
    <property type="entry name" value="Glycos_transf_1"/>
    <property type="match status" value="1"/>
</dbReference>
<proteinExistence type="predicted"/>
<dbReference type="EMBL" id="JAOQNS010000008">
    <property type="protein sequence ID" value="MCW2308629.1"/>
    <property type="molecule type" value="Genomic_DNA"/>
</dbReference>
<name>A0ABT3HE75_9HYPH</name>
<sequence>MTSADDTKVLHDDSVFHWAEALFYEPFYSEKKIDKKFRDNDSTVENFVTFGAERNISPSPLFSIQYYRRVRSADEGAGPELAKGVFFDWVKNGVARRIVPTIHFDNEWYEDQYADDLADGQWGFEHYLTRGRLEPLRFRPNPWFSPEQLLAPGSTPFPPDRVYEACLHTGNKLSRPFNPYLRTWGRPYGPAWLPEGSPPIEPVGGMPPRRLLDSLCRGWEGDDVRRHFRHVSMLVTIFQREFYVRVAELDPMTPHVDAFFDFLRTGLDRGLPPTPFFDPDIYVERLAEAGHALPEPEQAFRHWLEHRKDHGIVPTLLMDRDYYLDQVERADAAAAAADPLVHYLTEGVANRLSPAPDVTRALLDKAMRISAGEIPGIYRYLLFAENEEEYFDAGPSVAAVGTRTYPNGVSFALSRLETYLKNARPDKIRARLKGPVISEIWRRATELEPRVGHSDHTFRLAIPPFQSALANVVEPMRRMLERSQYDTVVCVPHCRMSGAALVAGAFCKAMRKAYPERSMLLVRTDGPYFQRPEWFPEEIGNVDISSFARSIPPHDRDRLLMDLLIGVAPSMIVNVNSYLAWNTFLEFGDRLKLFADLYAYMFCFDHNKQDVLTGYPARFFDTTIDNLSGVMLDTQYLKNQLTDIFKLPKAIQDKLWPIYSYVPMPPRDEPLVNTLAARDRPDGRWRVFWGGRLDRQKRFDVVIEIARAMPDIDFVCWGAAVLDENPYDPSTFPDNLTLNDPYESFETLPIDECDLWLYTSQWDGLPTVLIEVGLAGLPIVASRVGGVGELVSEETGYPVDAFDDPRAYIEQIRAIQQAPEVAVEKTRRLHELAITRHAQDRYADDLKQMLGEGS</sequence>
<dbReference type="RefSeq" id="WP_264602241.1">
    <property type="nucleotide sequence ID" value="NZ_JAOQNS010000008.1"/>
</dbReference>
<keyword evidence="3" id="KW-1185">Reference proteome</keyword>
<dbReference type="SUPFAM" id="SSF53756">
    <property type="entry name" value="UDP-Glycosyltransferase/glycogen phosphorylase"/>
    <property type="match status" value="1"/>
</dbReference>
<feature type="domain" description="Glycosyl transferase family 1" evidence="1">
    <location>
        <begin position="681"/>
        <end position="819"/>
    </location>
</feature>
<evidence type="ECO:0000259" key="1">
    <source>
        <dbReference type="Pfam" id="PF00534"/>
    </source>
</evidence>
<accession>A0ABT3HE75</accession>
<protein>
    <submittedName>
        <fullName evidence="2">Glycosyltransferase involved in cell wall biosynthesis</fullName>
    </submittedName>
</protein>
<comment type="caution">
    <text evidence="2">The sequence shown here is derived from an EMBL/GenBank/DDBJ whole genome shotgun (WGS) entry which is preliminary data.</text>
</comment>